<dbReference type="Gene3D" id="1.10.287.460">
    <property type="entry name" value="Peptidyl-prolyl cis-trans isomerase, FKBP-type, N-terminal domain"/>
    <property type="match status" value="1"/>
</dbReference>
<dbReference type="Proteomes" id="UP000319557">
    <property type="component" value="Chromosome"/>
</dbReference>
<evidence type="ECO:0000256" key="5">
    <source>
        <dbReference type="PROSITE-ProRule" id="PRU00277"/>
    </source>
</evidence>
<dbReference type="Pfam" id="PF00254">
    <property type="entry name" value="FKBP_C"/>
    <property type="match status" value="1"/>
</dbReference>
<gene>
    <name evidence="8" type="primary">mip</name>
    <name evidence="8" type="ORF">EC9_04180</name>
</gene>
<sequence>MKRLLFCGLLCSCLSTLPIQDAMSQDSIPAPASGVKDVNSYALGLEMGSQLRRQGFEAGDLDTASVALGIFDAISKANPKITTEQIQAAFQAIDAQLQQRAEARVREQEKKMEAIAGPNKEKADAFLAANGKKPGVVTLPSGLQYQVIKEGTGASPTAQSTVSVHYTGKLINGEVFDSSVQRGQPAQFGVGQVIRGWTEGLQKMKVGDKWMLYIPPDLGYGLRGSPSRDPNEPPTIGPNEALIFEVELLDILD</sequence>
<accession>A0A517LUG5</accession>
<feature type="domain" description="PPIase FKBP-type" evidence="7">
    <location>
        <begin position="159"/>
        <end position="252"/>
    </location>
</feature>
<keyword evidence="4 5" id="KW-0413">Isomerase</keyword>
<dbReference type="Pfam" id="PF01346">
    <property type="entry name" value="FKBP_N"/>
    <property type="match status" value="1"/>
</dbReference>
<dbReference type="InterPro" id="IPR036944">
    <property type="entry name" value="PPIase_FKBP_N_sf"/>
</dbReference>
<protein>
    <recommendedName>
        <fullName evidence="6">Peptidyl-prolyl cis-trans isomerase</fullName>
        <ecNumber evidence="6">5.2.1.8</ecNumber>
    </recommendedName>
</protein>
<dbReference type="EC" id="5.2.1.8" evidence="6"/>
<keyword evidence="3 5" id="KW-0697">Rotamase</keyword>
<dbReference type="PROSITE" id="PS50059">
    <property type="entry name" value="FKBP_PPIASE"/>
    <property type="match status" value="1"/>
</dbReference>
<evidence type="ECO:0000313" key="8">
    <source>
        <dbReference type="EMBL" id="QDS86258.1"/>
    </source>
</evidence>
<dbReference type="GO" id="GO:0006457">
    <property type="term" value="P:protein folding"/>
    <property type="evidence" value="ECO:0007669"/>
    <property type="project" value="InterPro"/>
</dbReference>
<comment type="similarity">
    <text evidence="2 6">Belongs to the FKBP-type PPIase family.</text>
</comment>
<dbReference type="AlphaFoldDB" id="A0A517LUG5"/>
<dbReference type="PANTHER" id="PTHR43811">
    <property type="entry name" value="FKBP-TYPE PEPTIDYL-PROLYL CIS-TRANS ISOMERASE FKPA"/>
    <property type="match status" value="1"/>
</dbReference>
<dbReference type="PANTHER" id="PTHR43811:SF19">
    <property type="entry name" value="39 KDA FK506-BINDING NUCLEAR PROTEIN"/>
    <property type="match status" value="1"/>
</dbReference>
<dbReference type="InterPro" id="IPR001179">
    <property type="entry name" value="PPIase_FKBP_dom"/>
</dbReference>
<evidence type="ECO:0000259" key="7">
    <source>
        <dbReference type="PROSITE" id="PS50059"/>
    </source>
</evidence>
<evidence type="ECO:0000256" key="6">
    <source>
        <dbReference type="RuleBase" id="RU003915"/>
    </source>
</evidence>
<dbReference type="KEGG" id="ruv:EC9_04180"/>
<keyword evidence="9" id="KW-1185">Reference proteome</keyword>
<dbReference type="InterPro" id="IPR046357">
    <property type="entry name" value="PPIase_dom_sf"/>
</dbReference>
<evidence type="ECO:0000256" key="2">
    <source>
        <dbReference type="ARBA" id="ARBA00006577"/>
    </source>
</evidence>
<dbReference type="FunFam" id="3.10.50.40:FF:000006">
    <property type="entry name" value="Peptidyl-prolyl cis-trans isomerase"/>
    <property type="match status" value="1"/>
</dbReference>
<comment type="catalytic activity">
    <reaction evidence="1 5 6">
        <text>[protein]-peptidylproline (omega=180) = [protein]-peptidylproline (omega=0)</text>
        <dbReference type="Rhea" id="RHEA:16237"/>
        <dbReference type="Rhea" id="RHEA-COMP:10747"/>
        <dbReference type="Rhea" id="RHEA-COMP:10748"/>
        <dbReference type="ChEBI" id="CHEBI:83833"/>
        <dbReference type="ChEBI" id="CHEBI:83834"/>
        <dbReference type="EC" id="5.2.1.8"/>
    </reaction>
</comment>
<dbReference type="SUPFAM" id="SSF54534">
    <property type="entry name" value="FKBP-like"/>
    <property type="match status" value="1"/>
</dbReference>
<proteinExistence type="inferred from homology"/>
<evidence type="ECO:0000256" key="3">
    <source>
        <dbReference type="ARBA" id="ARBA00023110"/>
    </source>
</evidence>
<evidence type="ECO:0000313" key="9">
    <source>
        <dbReference type="Proteomes" id="UP000319557"/>
    </source>
</evidence>
<name>A0A517LUG5_9BACT</name>
<evidence type="ECO:0000256" key="4">
    <source>
        <dbReference type="ARBA" id="ARBA00023235"/>
    </source>
</evidence>
<reference evidence="8 9" key="1">
    <citation type="submission" date="2019-02" db="EMBL/GenBank/DDBJ databases">
        <title>Deep-cultivation of Planctomycetes and their phenomic and genomic characterization uncovers novel biology.</title>
        <authorList>
            <person name="Wiegand S."/>
            <person name="Jogler M."/>
            <person name="Boedeker C."/>
            <person name="Pinto D."/>
            <person name="Vollmers J."/>
            <person name="Rivas-Marin E."/>
            <person name="Kohn T."/>
            <person name="Peeters S.H."/>
            <person name="Heuer A."/>
            <person name="Rast P."/>
            <person name="Oberbeckmann S."/>
            <person name="Bunk B."/>
            <person name="Jeske O."/>
            <person name="Meyerdierks A."/>
            <person name="Storesund J.E."/>
            <person name="Kallscheuer N."/>
            <person name="Luecker S."/>
            <person name="Lage O.M."/>
            <person name="Pohl T."/>
            <person name="Merkel B.J."/>
            <person name="Hornburger P."/>
            <person name="Mueller R.-W."/>
            <person name="Bruemmer F."/>
            <person name="Labrenz M."/>
            <person name="Spormann A.M."/>
            <person name="Op den Camp H."/>
            <person name="Overmann J."/>
            <person name="Amann R."/>
            <person name="Jetten M.S.M."/>
            <person name="Mascher T."/>
            <person name="Medema M.H."/>
            <person name="Devos D.P."/>
            <person name="Kaster A.-K."/>
            <person name="Ovreas L."/>
            <person name="Rohde M."/>
            <person name="Galperin M.Y."/>
            <person name="Jogler C."/>
        </authorList>
    </citation>
    <scope>NUCLEOTIDE SEQUENCE [LARGE SCALE GENOMIC DNA]</scope>
    <source>
        <strain evidence="8 9">EC9</strain>
    </source>
</reference>
<organism evidence="8 9">
    <name type="scientific">Rosistilla ulvae</name>
    <dbReference type="NCBI Taxonomy" id="1930277"/>
    <lineage>
        <taxon>Bacteria</taxon>
        <taxon>Pseudomonadati</taxon>
        <taxon>Planctomycetota</taxon>
        <taxon>Planctomycetia</taxon>
        <taxon>Pirellulales</taxon>
        <taxon>Pirellulaceae</taxon>
        <taxon>Rosistilla</taxon>
    </lineage>
</organism>
<dbReference type="InterPro" id="IPR000774">
    <property type="entry name" value="PPIase_FKBP_N"/>
</dbReference>
<dbReference type="EMBL" id="CP036261">
    <property type="protein sequence ID" value="QDS86258.1"/>
    <property type="molecule type" value="Genomic_DNA"/>
</dbReference>
<dbReference type="Gene3D" id="3.10.50.40">
    <property type="match status" value="1"/>
</dbReference>
<evidence type="ECO:0000256" key="1">
    <source>
        <dbReference type="ARBA" id="ARBA00000971"/>
    </source>
</evidence>
<dbReference type="GO" id="GO:0003755">
    <property type="term" value="F:peptidyl-prolyl cis-trans isomerase activity"/>
    <property type="evidence" value="ECO:0007669"/>
    <property type="project" value="UniProtKB-UniRule"/>
</dbReference>